<keyword evidence="3" id="KW-1185">Reference proteome</keyword>
<keyword evidence="1" id="KW-0732">Signal</keyword>
<dbReference type="Proteomes" id="UP000727407">
    <property type="component" value="Unassembled WGS sequence"/>
</dbReference>
<sequence length="62" mass="6665">MVVQKVAWLVHSLILSSGLDTLGHAESGETRPTAVAATPAINCEEFSLETEYMEVFVMIPGS</sequence>
<feature type="chain" id="PRO_5035281645" evidence="1">
    <location>
        <begin position="26"/>
        <end position="62"/>
    </location>
</feature>
<evidence type="ECO:0000313" key="2">
    <source>
        <dbReference type="EMBL" id="KAF5903586.1"/>
    </source>
</evidence>
<evidence type="ECO:0000313" key="3">
    <source>
        <dbReference type="Proteomes" id="UP000727407"/>
    </source>
</evidence>
<comment type="caution">
    <text evidence="2">The sequence shown here is derived from an EMBL/GenBank/DDBJ whole genome shotgun (WGS) entry which is preliminary data.</text>
</comment>
<feature type="signal peptide" evidence="1">
    <location>
        <begin position="1"/>
        <end position="25"/>
    </location>
</feature>
<gene>
    <name evidence="2" type="ORF">DAT39_006683</name>
</gene>
<dbReference type="AlphaFoldDB" id="A0A8J4X6B6"/>
<protein>
    <submittedName>
        <fullName evidence="2">Uncharacterized protein</fullName>
    </submittedName>
</protein>
<accession>A0A8J4X6B6</accession>
<dbReference type="OrthoDB" id="10502326at2759"/>
<organism evidence="2 3">
    <name type="scientific">Clarias magur</name>
    <name type="common">Asian catfish</name>
    <name type="synonym">Macropteronotus magur</name>
    <dbReference type="NCBI Taxonomy" id="1594786"/>
    <lineage>
        <taxon>Eukaryota</taxon>
        <taxon>Metazoa</taxon>
        <taxon>Chordata</taxon>
        <taxon>Craniata</taxon>
        <taxon>Vertebrata</taxon>
        <taxon>Euteleostomi</taxon>
        <taxon>Actinopterygii</taxon>
        <taxon>Neopterygii</taxon>
        <taxon>Teleostei</taxon>
        <taxon>Ostariophysi</taxon>
        <taxon>Siluriformes</taxon>
        <taxon>Clariidae</taxon>
        <taxon>Clarias</taxon>
    </lineage>
</organism>
<proteinExistence type="predicted"/>
<dbReference type="EMBL" id="QNUK01000071">
    <property type="protein sequence ID" value="KAF5903586.1"/>
    <property type="molecule type" value="Genomic_DNA"/>
</dbReference>
<evidence type="ECO:0000256" key="1">
    <source>
        <dbReference type="SAM" id="SignalP"/>
    </source>
</evidence>
<name>A0A8J4X6B6_CLAMG</name>
<reference evidence="2" key="1">
    <citation type="submission" date="2020-07" db="EMBL/GenBank/DDBJ databases">
        <title>Clarias magur genome sequencing, assembly and annotation.</title>
        <authorList>
            <person name="Kushwaha B."/>
            <person name="Kumar R."/>
            <person name="Das P."/>
            <person name="Joshi C.G."/>
            <person name="Kumar D."/>
            <person name="Nagpure N.S."/>
            <person name="Pandey M."/>
            <person name="Agarwal S."/>
            <person name="Srivastava S."/>
            <person name="Singh M."/>
            <person name="Sahoo L."/>
            <person name="Jayasankar P."/>
            <person name="Meher P.K."/>
            <person name="Koringa P.G."/>
            <person name="Iquebal M.A."/>
            <person name="Das S.P."/>
            <person name="Bit A."/>
            <person name="Patnaik S."/>
            <person name="Patel N."/>
            <person name="Shah T.M."/>
            <person name="Hinsu A."/>
            <person name="Jena J.K."/>
        </authorList>
    </citation>
    <scope>NUCLEOTIDE SEQUENCE</scope>
    <source>
        <strain evidence="2">CIFAMagur01</strain>
        <tissue evidence="2">Testis</tissue>
    </source>
</reference>